<proteinExistence type="predicted"/>
<name>A0A8J3M9Y6_9RHOB</name>
<evidence type="ECO:0000313" key="2">
    <source>
        <dbReference type="EMBL" id="GHF63158.1"/>
    </source>
</evidence>
<dbReference type="Proteomes" id="UP000626220">
    <property type="component" value="Unassembled WGS sequence"/>
</dbReference>
<keyword evidence="3" id="KW-1185">Reference proteome</keyword>
<sequence length="151" mass="16981">MTEIKQGTWVVVTDSEKALFLRNLTDHQNPNFEVVAKEEQDNPPSREQGANRPGRMHDSGPNQKSAMDDTDWHQLAKERFAADLSERLYARAHRGDFDSLILVASPQVLGNLRAALHKEVADKVIAEVPKTLTNHPLDQIEKLVKHELDAA</sequence>
<feature type="region of interest" description="Disordered" evidence="1">
    <location>
        <begin position="34"/>
        <end position="72"/>
    </location>
</feature>
<dbReference type="InterPro" id="IPR041374">
    <property type="entry name" value="BaeRF_family12"/>
</dbReference>
<evidence type="ECO:0000313" key="3">
    <source>
        <dbReference type="Proteomes" id="UP000626220"/>
    </source>
</evidence>
<evidence type="ECO:0000256" key="1">
    <source>
        <dbReference type="SAM" id="MobiDB-lite"/>
    </source>
</evidence>
<protein>
    <submittedName>
        <fullName evidence="2">Host attachment protein</fullName>
    </submittedName>
</protein>
<organism evidence="2 3">
    <name type="scientific">Seohaeicola zhoushanensis</name>
    <dbReference type="NCBI Taxonomy" id="1569283"/>
    <lineage>
        <taxon>Bacteria</taxon>
        <taxon>Pseudomonadati</taxon>
        <taxon>Pseudomonadota</taxon>
        <taxon>Alphaproteobacteria</taxon>
        <taxon>Rhodobacterales</taxon>
        <taxon>Roseobacteraceae</taxon>
        <taxon>Seohaeicola</taxon>
    </lineage>
</organism>
<accession>A0A8J3M9Y6</accession>
<dbReference type="RefSeq" id="WP_189681702.1">
    <property type="nucleotide sequence ID" value="NZ_BNCJ01000014.1"/>
</dbReference>
<reference evidence="2" key="2">
    <citation type="submission" date="2020-09" db="EMBL/GenBank/DDBJ databases">
        <authorList>
            <person name="Sun Q."/>
            <person name="Kim S."/>
        </authorList>
    </citation>
    <scope>NUCLEOTIDE SEQUENCE</scope>
    <source>
        <strain evidence="2">KCTC 42650</strain>
    </source>
</reference>
<gene>
    <name evidence="2" type="ORF">GCM10017056_38030</name>
</gene>
<comment type="caution">
    <text evidence="2">The sequence shown here is derived from an EMBL/GenBank/DDBJ whole genome shotgun (WGS) entry which is preliminary data.</text>
</comment>
<dbReference type="Pfam" id="PF18856">
    <property type="entry name" value="baeRF_family12"/>
    <property type="match status" value="1"/>
</dbReference>
<dbReference type="AlphaFoldDB" id="A0A8J3M9Y6"/>
<dbReference type="EMBL" id="BNCJ01000014">
    <property type="protein sequence ID" value="GHF63158.1"/>
    <property type="molecule type" value="Genomic_DNA"/>
</dbReference>
<reference evidence="2" key="1">
    <citation type="journal article" date="2014" name="Int. J. Syst. Evol. Microbiol.">
        <title>Complete genome sequence of Corynebacterium casei LMG S-19264T (=DSM 44701T), isolated from a smear-ripened cheese.</title>
        <authorList>
            <consortium name="US DOE Joint Genome Institute (JGI-PGF)"/>
            <person name="Walter F."/>
            <person name="Albersmeier A."/>
            <person name="Kalinowski J."/>
            <person name="Ruckert C."/>
        </authorList>
    </citation>
    <scope>NUCLEOTIDE SEQUENCE</scope>
    <source>
        <strain evidence="2">KCTC 42650</strain>
    </source>
</reference>